<dbReference type="PANTHER" id="PTHR10218:SF360">
    <property type="entry name" value="GUANINE NUCLEOTIDE-BINDING PROTEIN SUBUNIT ALPHA HOMOLOG"/>
    <property type="match status" value="1"/>
</dbReference>
<dbReference type="InterPro" id="IPR011025">
    <property type="entry name" value="GproteinA_insert"/>
</dbReference>
<dbReference type="Proteomes" id="UP000320762">
    <property type="component" value="Unassembled WGS sequence"/>
</dbReference>
<name>A0A550CPX8_9AGAR</name>
<accession>A0A550CPX8</accession>
<dbReference type="GO" id="GO:0007188">
    <property type="term" value="P:adenylate cyclase-modulating G protein-coupled receptor signaling pathway"/>
    <property type="evidence" value="ECO:0007669"/>
    <property type="project" value="TreeGrafter"/>
</dbReference>
<reference evidence="7 8" key="1">
    <citation type="journal article" date="2019" name="New Phytol.">
        <title>Comparative genomics reveals unique wood-decay strategies and fruiting body development in the Schizophyllaceae.</title>
        <authorList>
            <person name="Almasi E."/>
            <person name="Sahu N."/>
            <person name="Krizsan K."/>
            <person name="Balint B."/>
            <person name="Kovacs G.M."/>
            <person name="Kiss B."/>
            <person name="Cseklye J."/>
            <person name="Drula E."/>
            <person name="Henrissat B."/>
            <person name="Nagy I."/>
            <person name="Chovatia M."/>
            <person name="Adam C."/>
            <person name="LaButti K."/>
            <person name="Lipzen A."/>
            <person name="Riley R."/>
            <person name="Grigoriev I.V."/>
            <person name="Nagy L.G."/>
        </authorList>
    </citation>
    <scope>NUCLEOTIDE SEQUENCE [LARGE SCALE GENOMIC DNA]</scope>
    <source>
        <strain evidence="7 8">NL-1724</strain>
    </source>
</reference>
<feature type="binding site" evidence="5">
    <location>
        <position position="403"/>
    </location>
    <ligand>
        <name>GTP</name>
        <dbReference type="ChEBI" id="CHEBI:37565"/>
    </ligand>
</feature>
<dbReference type="InterPro" id="IPR027417">
    <property type="entry name" value="P-loop_NTPase"/>
</dbReference>
<feature type="binding site" evidence="5">
    <location>
        <begin position="342"/>
        <end position="345"/>
    </location>
    <ligand>
        <name>GTP</name>
        <dbReference type="ChEBI" id="CHEBI:37565"/>
    </ligand>
</feature>
<evidence type="ECO:0000256" key="5">
    <source>
        <dbReference type="PIRSR" id="PIRSR601019-1"/>
    </source>
</evidence>
<dbReference type="GO" id="GO:0031683">
    <property type="term" value="F:G-protein beta/gamma-subunit complex binding"/>
    <property type="evidence" value="ECO:0007669"/>
    <property type="project" value="InterPro"/>
</dbReference>
<proteinExistence type="predicted"/>
<dbReference type="FunFam" id="3.40.50.300:FF:000692">
    <property type="entry name" value="Guanine nucleotide-binding protein subunit alpha"/>
    <property type="match status" value="1"/>
</dbReference>
<keyword evidence="4" id="KW-0807">Transducer</keyword>
<feature type="binding site" evidence="6">
    <location>
        <position position="251"/>
    </location>
    <ligand>
        <name>Mg(2+)</name>
        <dbReference type="ChEBI" id="CHEBI:18420"/>
    </ligand>
</feature>
<comment type="caution">
    <text evidence="7">The sequence shown here is derived from an EMBL/GenBank/DDBJ whole genome shotgun (WGS) entry which is preliminary data.</text>
</comment>
<keyword evidence="2 5" id="KW-0547">Nucleotide-binding</keyword>
<dbReference type="InterPro" id="IPR001019">
    <property type="entry name" value="Gprotein_alpha_su"/>
</dbReference>
<dbReference type="Pfam" id="PF00503">
    <property type="entry name" value="G-alpha"/>
    <property type="match status" value="1"/>
</dbReference>
<organism evidence="7 8">
    <name type="scientific">Schizophyllum amplum</name>
    <dbReference type="NCBI Taxonomy" id="97359"/>
    <lineage>
        <taxon>Eukaryota</taxon>
        <taxon>Fungi</taxon>
        <taxon>Dikarya</taxon>
        <taxon>Basidiomycota</taxon>
        <taxon>Agaricomycotina</taxon>
        <taxon>Agaricomycetes</taxon>
        <taxon>Agaricomycetidae</taxon>
        <taxon>Agaricales</taxon>
        <taxon>Schizophyllaceae</taxon>
        <taxon>Schizophyllum</taxon>
    </lineage>
</organism>
<dbReference type="SUPFAM" id="SSF47895">
    <property type="entry name" value="Transducin (alpha subunit), insertion domain"/>
    <property type="match status" value="1"/>
</dbReference>
<gene>
    <name evidence="7" type="ORF">BD626DRAFT_483953</name>
</gene>
<evidence type="ECO:0000256" key="1">
    <source>
        <dbReference type="ARBA" id="ARBA00022723"/>
    </source>
</evidence>
<keyword evidence="1 6" id="KW-0479">Metal-binding</keyword>
<dbReference type="OrthoDB" id="5817230at2759"/>
<keyword evidence="8" id="KW-1185">Reference proteome</keyword>
<evidence type="ECO:0000256" key="4">
    <source>
        <dbReference type="ARBA" id="ARBA00023224"/>
    </source>
</evidence>
<dbReference type="STRING" id="97359.A0A550CPX8"/>
<keyword evidence="6" id="KW-0460">Magnesium</keyword>
<dbReference type="GO" id="GO:0003924">
    <property type="term" value="F:GTPase activity"/>
    <property type="evidence" value="ECO:0007669"/>
    <property type="project" value="InterPro"/>
</dbReference>
<dbReference type="PRINTS" id="PR00318">
    <property type="entry name" value="GPROTEINA"/>
</dbReference>
<dbReference type="GO" id="GO:0005525">
    <property type="term" value="F:GTP binding"/>
    <property type="evidence" value="ECO:0007669"/>
    <property type="project" value="UniProtKB-KW"/>
</dbReference>
<dbReference type="GO" id="GO:0046872">
    <property type="term" value="F:metal ion binding"/>
    <property type="evidence" value="ECO:0007669"/>
    <property type="project" value="UniProtKB-KW"/>
</dbReference>
<dbReference type="SUPFAM" id="SSF52540">
    <property type="entry name" value="P-loop containing nucleoside triphosphate hydrolases"/>
    <property type="match status" value="1"/>
</dbReference>
<evidence type="ECO:0000256" key="2">
    <source>
        <dbReference type="ARBA" id="ARBA00022741"/>
    </source>
</evidence>
<dbReference type="EMBL" id="VDMD01000003">
    <property type="protein sequence ID" value="TRM66827.1"/>
    <property type="molecule type" value="Genomic_DNA"/>
</dbReference>
<dbReference type="GO" id="GO:0005834">
    <property type="term" value="C:heterotrimeric G-protein complex"/>
    <property type="evidence" value="ECO:0007669"/>
    <property type="project" value="TreeGrafter"/>
</dbReference>
<dbReference type="SMART" id="SM00275">
    <property type="entry name" value="G_alpha"/>
    <property type="match status" value="1"/>
</dbReference>
<dbReference type="GO" id="GO:0005737">
    <property type="term" value="C:cytoplasm"/>
    <property type="evidence" value="ECO:0007669"/>
    <property type="project" value="TreeGrafter"/>
</dbReference>
<sequence length="431" mass="49123">MPTVVRHNVPTEEQARQAEMRRAQQRSRDIDVELQETKRSLDKKRRAIKLLLLGQSESGKTSLVKNFQMAFTPTRFSAERFAWRTIIQLNVISTIKRVLAYLEFAVAQATSHQDSSALGSPVRRYRLALSPLLAMEESLKRELTTDTLNEDYADVCVRAGGGWKTTLNGMLKNRSATPRLRQGFGDNENLLTASKDQILDMWEDSWVQDTLRSIGANVEQTPGFFLSDITRVAAADYEPTDTDIIRARIRTVGVEEHHFVMEKGLPGSDFYITDVSGSKSTRHQWIPYFDDAQAILFLAPLSFNMMLPDDPRTNRLEDTLGLWKMICANKLLQNCSLILFLNKRDLLEETLKAGVQVKDWVPSYGDAPNEVEHVTTYFRERFKINQRKLSPIQRPFICYSTAAIDTKATTALLVAVHTSLIREHLRETELI</sequence>
<dbReference type="PROSITE" id="PS51882">
    <property type="entry name" value="G_ALPHA"/>
    <property type="match status" value="1"/>
</dbReference>
<evidence type="ECO:0000256" key="3">
    <source>
        <dbReference type="ARBA" id="ARBA00023134"/>
    </source>
</evidence>
<keyword evidence="3 5" id="KW-0342">GTP-binding</keyword>
<dbReference type="Gene3D" id="3.40.50.300">
    <property type="entry name" value="P-loop containing nucleotide triphosphate hydrolases"/>
    <property type="match status" value="2"/>
</dbReference>
<evidence type="ECO:0000313" key="8">
    <source>
        <dbReference type="Proteomes" id="UP000320762"/>
    </source>
</evidence>
<feature type="binding site" evidence="6">
    <location>
        <position position="61"/>
    </location>
    <ligand>
        <name>Mg(2+)</name>
        <dbReference type="ChEBI" id="CHEBI:18420"/>
    </ligand>
</feature>
<protein>
    <submittedName>
        <fullName evidence="7">Guanine nucleotide binding protein, alpha subunit</fullName>
    </submittedName>
</protein>
<evidence type="ECO:0000256" key="6">
    <source>
        <dbReference type="PIRSR" id="PIRSR601019-2"/>
    </source>
</evidence>
<dbReference type="GO" id="GO:0001664">
    <property type="term" value="F:G protein-coupled receptor binding"/>
    <property type="evidence" value="ECO:0007669"/>
    <property type="project" value="TreeGrafter"/>
</dbReference>
<evidence type="ECO:0000313" key="7">
    <source>
        <dbReference type="EMBL" id="TRM66827.1"/>
    </source>
</evidence>
<dbReference type="PANTHER" id="PTHR10218">
    <property type="entry name" value="GTP-BINDING PROTEIN ALPHA SUBUNIT"/>
    <property type="match status" value="1"/>
</dbReference>
<dbReference type="AlphaFoldDB" id="A0A550CPX8"/>